<feature type="domain" description="Glycosyltransferase subfamily 4-like N-terminal" evidence="3">
    <location>
        <begin position="16"/>
        <end position="174"/>
    </location>
</feature>
<proteinExistence type="predicted"/>
<evidence type="ECO:0000313" key="5">
    <source>
        <dbReference type="Proteomes" id="UP001597525"/>
    </source>
</evidence>
<dbReference type="Pfam" id="PF00534">
    <property type="entry name" value="Glycos_transf_1"/>
    <property type="match status" value="1"/>
</dbReference>
<name>A0ABW6BFH6_9SPHI</name>
<dbReference type="PANTHER" id="PTHR46401">
    <property type="entry name" value="GLYCOSYLTRANSFERASE WBBK-RELATED"/>
    <property type="match status" value="1"/>
</dbReference>
<comment type="caution">
    <text evidence="4">The sequence shown here is derived from an EMBL/GenBank/DDBJ whole genome shotgun (WGS) entry which is preliminary data.</text>
</comment>
<gene>
    <name evidence="4" type="ORF">ACFS7Y_09650</name>
</gene>
<sequence>MRIGYDAKRYFQNRSGLGNYSRDLIRILQTHHPENDYLLYTTKKPADNKRQDLNVRFPKKGILNSFLPSLWRSRGIVKDLQKDEIEIFHGLSGEIPMNLAKQGIKSVVTIHDLIFLRHPELYKPIDRFIYSKKFKHAVLHADKVVAISKQTKLDLMHFFSLADEQVDVIYQGCHPAFKTEKSSELLQAVRTQYALPQDFVLNVGSIEPRKNAFQIVKALETLDVPLVIIGKETGYAEEIKRYVAAQKLEKKVLFRKVQSMDDLAAIYSLAKLFIYPSTYEGFGIPIIEALYSGTPVITTNTGVFPEAAGPFSYFIDPKNIDEIRYATDAILSSSNTQRDMMNKGLQFAQQFSDDVLAQQWVNCYQSLLST</sequence>
<evidence type="ECO:0000313" key="4">
    <source>
        <dbReference type="EMBL" id="MFD2967652.1"/>
    </source>
</evidence>
<dbReference type="SUPFAM" id="SSF53756">
    <property type="entry name" value="UDP-Glycosyltransferase/glycogen phosphorylase"/>
    <property type="match status" value="1"/>
</dbReference>
<dbReference type="EMBL" id="JBHUPB010000007">
    <property type="protein sequence ID" value="MFD2967652.1"/>
    <property type="molecule type" value="Genomic_DNA"/>
</dbReference>
<keyword evidence="1" id="KW-0808">Transferase</keyword>
<dbReference type="Gene3D" id="3.40.50.2000">
    <property type="entry name" value="Glycogen Phosphorylase B"/>
    <property type="match status" value="2"/>
</dbReference>
<dbReference type="CDD" id="cd03809">
    <property type="entry name" value="GT4_MtfB-like"/>
    <property type="match status" value="1"/>
</dbReference>
<organism evidence="4 5">
    <name type="scientific">Sphingobacterium bambusae</name>
    <dbReference type="NCBI Taxonomy" id="662858"/>
    <lineage>
        <taxon>Bacteria</taxon>
        <taxon>Pseudomonadati</taxon>
        <taxon>Bacteroidota</taxon>
        <taxon>Sphingobacteriia</taxon>
        <taxon>Sphingobacteriales</taxon>
        <taxon>Sphingobacteriaceae</taxon>
        <taxon>Sphingobacterium</taxon>
    </lineage>
</organism>
<dbReference type="InterPro" id="IPR028098">
    <property type="entry name" value="Glyco_trans_4-like_N"/>
</dbReference>
<evidence type="ECO:0000256" key="1">
    <source>
        <dbReference type="ARBA" id="ARBA00022679"/>
    </source>
</evidence>
<feature type="domain" description="Glycosyl transferase family 1" evidence="2">
    <location>
        <begin position="197"/>
        <end position="344"/>
    </location>
</feature>
<protein>
    <submittedName>
        <fullName evidence="4">Glycosyltransferase family 4 protein</fullName>
    </submittedName>
</protein>
<dbReference type="Pfam" id="PF13439">
    <property type="entry name" value="Glyco_transf_4"/>
    <property type="match status" value="1"/>
</dbReference>
<evidence type="ECO:0000259" key="2">
    <source>
        <dbReference type="Pfam" id="PF00534"/>
    </source>
</evidence>
<reference evidence="5" key="1">
    <citation type="journal article" date="2019" name="Int. J. Syst. Evol. Microbiol.">
        <title>The Global Catalogue of Microorganisms (GCM) 10K type strain sequencing project: providing services to taxonomists for standard genome sequencing and annotation.</title>
        <authorList>
            <consortium name="The Broad Institute Genomics Platform"/>
            <consortium name="The Broad Institute Genome Sequencing Center for Infectious Disease"/>
            <person name="Wu L."/>
            <person name="Ma J."/>
        </authorList>
    </citation>
    <scope>NUCLEOTIDE SEQUENCE [LARGE SCALE GENOMIC DNA]</scope>
    <source>
        <strain evidence="5">KCTC 22814</strain>
    </source>
</reference>
<dbReference type="Proteomes" id="UP001597525">
    <property type="component" value="Unassembled WGS sequence"/>
</dbReference>
<dbReference type="InterPro" id="IPR001296">
    <property type="entry name" value="Glyco_trans_1"/>
</dbReference>
<dbReference type="PANTHER" id="PTHR46401:SF2">
    <property type="entry name" value="GLYCOSYLTRANSFERASE WBBK-RELATED"/>
    <property type="match status" value="1"/>
</dbReference>
<evidence type="ECO:0000259" key="3">
    <source>
        <dbReference type="Pfam" id="PF13439"/>
    </source>
</evidence>
<keyword evidence="5" id="KW-1185">Reference proteome</keyword>
<accession>A0ABW6BFH6</accession>
<dbReference type="RefSeq" id="WP_320182932.1">
    <property type="nucleotide sequence ID" value="NZ_CP138332.1"/>
</dbReference>